<dbReference type="GO" id="GO:0031071">
    <property type="term" value="F:cysteine desulfurase activity"/>
    <property type="evidence" value="ECO:0007669"/>
    <property type="project" value="UniProtKB-UniRule"/>
</dbReference>
<sequence>MLNVAKIREDFPIFKKLPNLIYLDNAATTHKPIQVIEAMREFYSEFNANIHRGLYELSKKATKVYEDAHEKVAKFINAYSWDEVIFTKNSTEALNIIAYSLASKYIKPGDEIVVSVMEHHSNLLPWIKVTEVKNAIVRVVKVNENGHLDYSQLESIASEKTKIISITHASNVLGTINNIKKIVDIARKFNALVVVDGAQSVPHLSIDVRDLGIDFLVFSGHKMLGPMGIGVLWGRKQILEELPPIIYGGDMVKNVNINISDGIIVSKNIVYNDLPWKFEAGTPNVVAAVGLVEAIEYLNRVGINNIKEHERMLLEYTIKLLNETLEDKVNILGPRKIGERVGIISFNIKGVDPHVVASILSLNNIAVRAGFHCAQPLHEFLGFRKGSVRASFYIYNDRDDVEKFIEMLRQIKLSI</sequence>
<dbReference type="CDD" id="cd06453">
    <property type="entry name" value="SufS_like"/>
    <property type="match status" value="1"/>
</dbReference>
<dbReference type="GO" id="GO:0006534">
    <property type="term" value="P:cysteine metabolic process"/>
    <property type="evidence" value="ECO:0007669"/>
    <property type="project" value="UniProtKB-UniRule"/>
</dbReference>
<evidence type="ECO:0000256" key="4">
    <source>
        <dbReference type="ARBA" id="ARBA00022679"/>
    </source>
</evidence>
<comment type="caution">
    <text evidence="10">The sequence shown here is derived from an EMBL/GenBank/DDBJ whole genome shotgun (WGS) entry which is preliminary data.</text>
</comment>
<dbReference type="InterPro" id="IPR010970">
    <property type="entry name" value="Cys_dSase_SufS"/>
</dbReference>
<dbReference type="InterPro" id="IPR000192">
    <property type="entry name" value="Aminotrans_V_dom"/>
</dbReference>
<evidence type="ECO:0000256" key="2">
    <source>
        <dbReference type="ARBA" id="ARBA00010447"/>
    </source>
</evidence>
<comment type="function">
    <text evidence="8">Catalyzes the removal of elemental sulfur and selenium atoms from L-cysteine, L-cystine, L-selenocysteine, and L-selenocystine to produce L-alanine.</text>
</comment>
<gene>
    <name evidence="10" type="ORF">ENM84_03850</name>
</gene>
<evidence type="ECO:0000256" key="7">
    <source>
        <dbReference type="RuleBase" id="RU004504"/>
    </source>
</evidence>
<evidence type="ECO:0000256" key="8">
    <source>
        <dbReference type="RuleBase" id="RU004506"/>
    </source>
</evidence>
<dbReference type="InterPro" id="IPR015424">
    <property type="entry name" value="PyrdxlP-dep_Trfase"/>
</dbReference>
<organism evidence="10">
    <name type="scientific">Ignisphaera aggregans</name>
    <dbReference type="NCBI Taxonomy" id="334771"/>
    <lineage>
        <taxon>Archaea</taxon>
        <taxon>Thermoproteota</taxon>
        <taxon>Thermoprotei</taxon>
        <taxon>Desulfurococcales</taxon>
        <taxon>Desulfurococcaceae</taxon>
        <taxon>Ignisphaera</taxon>
    </lineage>
</organism>
<comment type="cofactor">
    <cofactor evidence="1 7">
        <name>pyridoxal 5'-phosphate</name>
        <dbReference type="ChEBI" id="CHEBI:597326"/>
    </cofactor>
</comment>
<dbReference type="GO" id="GO:0030170">
    <property type="term" value="F:pyridoxal phosphate binding"/>
    <property type="evidence" value="ECO:0007669"/>
    <property type="project" value="UniProtKB-UniRule"/>
</dbReference>
<dbReference type="InterPro" id="IPR016454">
    <property type="entry name" value="Cysteine_dSase"/>
</dbReference>
<comment type="similarity">
    <text evidence="2 8">Belongs to the class-V pyridoxal-phosphate-dependent aminotransferase family. Csd subfamily.</text>
</comment>
<dbReference type="InterPro" id="IPR015421">
    <property type="entry name" value="PyrdxlP-dep_Trfase_major"/>
</dbReference>
<name>A0A7C5XGJ0_9CREN</name>
<dbReference type="Gene3D" id="3.40.640.10">
    <property type="entry name" value="Type I PLP-dependent aspartate aminotransferase-like (Major domain)"/>
    <property type="match status" value="1"/>
</dbReference>
<proteinExistence type="inferred from homology"/>
<dbReference type="SUPFAM" id="SSF53383">
    <property type="entry name" value="PLP-dependent transferases"/>
    <property type="match status" value="1"/>
</dbReference>
<evidence type="ECO:0000256" key="6">
    <source>
        <dbReference type="ARBA" id="ARBA00050776"/>
    </source>
</evidence>
<dbReference type="AlphaFoldDB" id="A0A7C5XGJ0"/>
<evidence type="ECO:0000256" key="5">
    <source>
        <dbReference type="ARBA" id="ARBA00022898"/>
    </source>
</evidence>
<evidence type="ECO:0000313" key="10">
    <source>
        <dbReference type="EMBL" id="HHP81779.1"/>
    </source>
</evidence>
<evidence type="ECO:0000256" key="1">
    <source>
        <dbReference type="ARBA" id="ARBA00001933"/>
    </source>
</evidence>
<dbReference type="PROSITE" id="PS00595">
    <property type="entry name" value="AA_TRANSFER_CLASS_5"/>
    <property type="match status" value="1"/>
</dbReference>
<accession>A0A7C5XGJ0</accession>
<dbReference type="EC" id="2.8.1.7" evidence="3 8"/>
<dbReference type="Pfam" id="PF00266">
    <property type="entry name" value="Aminotran_5"/>
    <property type="match status" value="1"/>
</dbReference>
<reference evidence="10" key="1">
    <citation type="journal article" date="2020" name="mSystems">
        <title>Genome- and Community-Level Interaction Insights into Carbon Utilization and Element Cycling Functions of Hydrothermarchaeota in Hydrothermal Sediment.</title>
        <authorList>
            <person name="Zhou Z."/>
            <person name="Liu Y."/>
            <person name="Xu W."/>
            <person name="Pan J."/>
            <person name="Luo Z.H."/>
            <person name="Li M."/>
        </authorList>
    </citation>
    <scope>NUCLEOTIDE SEQUENCE [LARGE SCALE GENOMIC DNA]</scope>
    <source>
        <strain evidence="10">SpSt-1121</strain>
    </source>
</reference>
<dbReference type="InterPro" id="IPR020578">
    <property type="entry name" value="Aminotrans_V_PyrdxlP_BS"/>
</dbReference>
<dbReference type="InterPro" id="IPR015422">
    <property type="entry name" value="PyrdxlP-dep_Trfase_small"/>
</dbReference>
<dbReference type="PIRSF" id="PIRSF005572">
    <property type="entry name" value="NifS"/>
    <property type="match status" value="1"/>
</dbReference>
<keyword evidence="4 8" id="KW-0808">Transferase</keyword>
<dbReference type="PANTHER" id="PTHR43586:SF8">
    <property type="entry name" value="CYSTEINE DESULFURASE 1, CHLOROPLASTIC"/>
    <property type="match status" value="1"/>
</dbReference>
<protein>
    <recommendedName>
        <fullName evidence="3 8">Cysteine desulfurase</fullName>
        <ecNumber evidence="3 8">2.8.1.7</ecNumber>
    </recommendedName>
</protein>
<evidence type="ECO:0000259" key="9">
    <source>
        <dbReference type="Pfam" id="PF00266"/>
    </source>
</evidence>
<evidence type="ECO:0000256" key="3">
    <source>
        <dbReference type="ARBA" id="ARBA00012239"/>
    </source>
</evidence>
<dbReference type="PANTHER" id="PTHR43586">
    <property type="entry name" value="CYSTEINE DESULFURASE"/>
    <property type="match status" value="1"/>
</dbReference>
<dbReference type="Gene3D" id="3.90.1150.10">
    <property type="entry name" value="Aspartate Aminotransferase, domain 1"/>
    <property type="match status" value="1"/>
</dbReference>
<feature type="domain" description="Aminotransferase class V" evidence="9">
    <location>
        <begin position="21"/>
        <end position="404"/>
    </location>
</feature>
<dbReference type="NCBIfam" id="TIGR01979">
    <property type="entry name" value="sufS"/>
    <property type="match status" value="1"/>
</dbReference>
<comment type="catalytic activity">
    <reaction evidence="6 8">
        <text>(sulfur carrier)-H + L-cysteine = (sulfur carrier)-SH + L-alanine</text>
        <dbReference type="Rhea" id="RHEA:43892"/>
        <dbReference type="Rhea" id="RHEA-COMP:14737"/>
        <dbReference type="Rhea" id="RHEA-COMP:14739"/>
        <dbReference type="ChEBI" id="CHEBI:29917"/>
        <dbReference type="ChEBI" id="CHEBI:35235"/>
        <dbReference type="ChEBI" id="CHEBI:57972"/>
        <dbReference type="ChEBI" id="CHEBI:64428"/>
        <dbReference type="EC" id="2.8.1.7"/>
    </reaction>
</comment>
<keyword evidence="5 8" id="KW-0663">Pyridoxal phosphate</keyword>
<dbReference type="EMBL" id="DRZI01000162">
    <property type="protein sequence ID" value="HHP81779.1"/>
    <property type="molecule type" value="Genomic_DNA"/>
</dbReference>